<evidence type="ECO:0000313" key="1">
    <source>
        <dbReference type="EMBL" id="OGG71522.1"/>
    </source>
</evidence>
<dbReference type="STRING" id="1798508.A3A35_02190"/>
<dbReference type="InterPro" id="IPR007325">
    <property type="entry name" value="KFase/CYL"/>
</dbReference>
<accession>A0A1F6EE91</accession>
<dbReference type="Proteomes" id="UP000179115">
    <property type="component" value="Unassembled WGS sequence"/>
</dbReference>
<proteinExistence type="predicted"/>
<dbReference type="PANTHER" id="PTHR31118">
    <property type="entry name" value="CYCLASE-LIKE PROTEIN 2"/>
    <property type="match status" value="1"/>
</dbReference>
<dbReference type="AlphaFoldDB" id="A0A1F6EE91"/>
<dbReference type="Gene3D" id="3.50.30.50">
    <property type="entry name" value="Putative cyclase"/>
    <property type="match status" value="2"/>
</dbReference>
<dbReference type="Pfam" id="PF04199">
    <property type="entry name" value="Cyclase"/>
    <property type="match status" value="1"/>
</dbReference>
<comment type="caution">
    <text evidence="1">The sequence shown here is derived from an EMBL/GenBank/DDBJ whole genome shotgun (WGS) entry which is preliminary data.</text>
</comment>
<sequence length="175" mass="19636">MKIIDLTLPLYTGMPVYPGDPEASIELIQTIEKNGWNMRRIEINSHDGTHVNAPLHFAQNGKTLDDYSLEDFCGPARMYDPAAALSPDFGVIFREQNIDAKIAEEIKRARPHFIGLSSAFEFDVEIEKELLQAGSLSFERLCNLEQLPDEFMFYGMPLKIKGGDGSPVRAFAVIE</sequence>
<dbReference type="InterPro" id="IPR037175">
    <property type="entry name" value="KFase_sf"/>
</dbReference>
<protein>
    <recommendedName>
        <fullName evidence="3">Cyclase</fullName>
    </recommendedName>
</protein>
<gene>
    <name evidence="1" type="ORF">A3A35_02190</name>
</gene>
<dbReference type="EMBL" id="MFLV01000017">
    <property type="protein sequence ID" value="OGG71522.1"/>
    <property type="molecule type" value="Genomic_DNA"/>
</dbReference>
<dbReference type="GO" id="GO:0004061">
    <property type="term" value="F:arylformamidase activity"/>
    <property type="evidence" value="ECO:0007669"/>
    <property type="project" value="InterPro"/>
</dbReference>
<dbReference type="SUPFAM" id="SSF102198">
    <property type="entry name" value="Putative cyclase"/>
    <property type="match status" value="1"/>
</dbReference>
<reference evidence="1 2" key="1">
    <citation type="journal article" date="2016" name="Nat. Commun.">
        <title>Thousands of microbial genomes shed light on interconnected biogeochemical processes in an aquifer system.</title>
        <authorList>
            <person name="Anantharaman K."/>
            <person name="Brown C.T."/>
            <person name="Hug L.A."/>
            <person name="Sharon I."/>
            <person name="Castelle C.J."/>
            <person name="Probst A.J."/>
            <person name="Thomas B.C."/>
            <person name="Singh A."/>
            <person name="Wilkins M.J."/>
            <person name="Karaoz U."/>
            <person name="Brodie E.L."/>
            <person name="Williams K.H."/>
            <person name="Hubbard S.S."/>
            <person name="Banfield J.F."/>
        </authorList>
    </citation>
    <scope>NUCLEOTIDE SEQUENCE [LARGE SCALE GENOMIC DNA]</scope>
</reference>
<name>A0A1F6EE91_9BACT</name>
<dbReference type="PANTHER" id="PTHR31118:SF12">
    <property type="entry name" value="CYCLASE-LIKE PROTEIN 2"/>
    <property type="match status" value="1"/>
</dbReference>
<dbReference type="GO" id="GO:0019441">
    <property type="term" value="P:L-tryptophan catabolic process to kynurenine"/>
    <property type="evidence" value="ECO:0007669"/>
    <property type="project" value="InterPro"/>
</dbReference>
<evidence type="ECO:0000313" key="2">
    <source>
        <dbReference type="Proteomes" id="UP000179115"/>
    </source>
</evidence>
<organism evidence="1 2">
    <name type="scientific">Candidatus Kaiserbacteria bacterium RIFCSPLOWO2_01_FULL_51_21</name>
    <dbReference type="NCBI Taxonomy" id="1798508"/>
    <lineage>
        <taxon>Bacteria</taxon>
        <taxon>Candidatus Kaiseribacteriota</taxon>
    </lineage>
</organism>
<evidence type="ECO:0008006" key="3">
    <source>
        <dbReference type="Google" id="ProtNLM"/>
    </source>
</evidence>